<feature type="coiled-coil region" evidence="1">
    <location>
        <begin position="146"/>
        <end position="180"/>
    </location>
</feature>
<dbReference type="EMBL" id="CAJVPY010000283">
    <property type="protein sequence ID" value="CAG8462548.1"/>
    <property type="molecule type" value="Genomic_DNA"/>
</dbReference>
<protein>
    <submittedName>
        <fullName evidence="2">21909_t:CDS:1</fullName>
    </submittedName>
</protein>
<evidence type="ECO:0000313" key="3">
    <source>
        <dbReference type="Proteomes" id="UP000789405"/>
    </source>
</evidence>
<keyword evidence="3" id="KW-1185">Reference proteome</keyword>
<evidence type="ECO:0000313" key="2">
    <source>
        <dbReference type="EMBL" id="CAG8462548.1"/>
    </source>
</evidence>
<keyword evidence="1" id="KW-0175">Coiled coil</keyword>
<gene>
    <name evidence="2" type="ORF">DERYTH_LOCUS1077</name>
</gene>
<evidence type="ECO:0000256" key="1">
    <source>
        <dbReference type="SAM" id="Coils"/>
    </source>
</evidence>
<dbReference type="Proteomes" id="UP000789405">
    <property type="component" value="Unassembled WGS sequence"/>
</dbReference>
<comment type="caution">
    <text evidence="2">The sequence shown here is derived from an EMBL/GenBank/DDBJ whole genome shotgun (WGS) entry which is preliminary data.</text>
</comment>
<dbReference type="OrthoDB" id="2484725at2759"/>
<name>A0A9N8VWI5_9GLOM</name>
<sequence length="286" mass="33478">MDIVKLERDIDLSLHLLDIKYDKNISINQKIPPPRRSRNPPIAQNPFSVLSNGCALLPPGKNEFTLKLILDEAKESKDFKKILEEMNTKMDQIAKDVNELKKDRITLKLLKDTLNNIIYDENEYDFEELKDEEEHHVVDHTDHTKIRELESQLHDYNKHRKEVINQLEECKKHRNEVEIKINEIITAHLNMNISEVENKTGPEKLDTILNRITDQVDECLKLLGVKYNNKDSLMEKLKKLVKACENLILVGPVQERLWYCLTYLDSSSKSLKSFTSNFNENMDKLL</sequence>
<proteinExistence type="predicted"/>
<dbReference type="AlphaFoldDB" id="A0A9N8VWI5"/>
<organism evidence="2 3">
    <name type="scientific">Dentiscutata erythropus</name>
    <dbReference type="NCBI Taxonomy" id="1348616"/>
    <lineage>
        <taxon>Eukaryota</taxon>
        <taxon>Fungi</taxon>
        <taxon>Fungi incertae sedis</taxon>
        <taxon>Mucoromycota</taxon>
        <taxon>Glomeromycotina</taxon>
        <taxon>Glomeromycetes</taxon>
        <taxon>Diversisporales</taxon>
        <taxon>Gigasporaceae</taxon>
        <taxon>Dentiscutata</taxon>
    </lineage>
</organism>
<accession>A0A9N8VWI5</accession>
<reference evidence="2" key="1">
    <citation type="submission" date="2021-06" db="EMBL/GenBank/DDBJ databases">
        <authorList>
            <person name="Kallberg Y."/>
            <person name="Tangrot J."/>
            <person name="Rosling A."/>
        </authorList>
    </citation>
    <scope>NUCLEOTIDE SEQUENCE</scope>
    <source>
        <strain evidence="2">MA453B</strain>
    </source>
</reference>